<dbReference type="EnsemblBacteria" id="ABK77304">
    <property type="protein sequence ID" value="ABK77304"/>
    <property type="gene ID" value="CENSYa_0671"/>
</dbReference>
<dbReference type="PANTHER" id="PTHR31340:SF3">
    <property type="entry name" value="MITOCHONDRIAL GENOME MAINTENANCE EXONUCLEASE 1"/>
    <property type="match status" value="1"/>
</dbReference>
<dbReference type="KEGG" id="csy:CENSYa_0671"/>
<dbReference type="AlphaFoldDB" id="A0RVD7"/>
<evidence type="ECO:0000313" key="2">
    <source>
        <dbReference type="Proteomes" id="UP000000758"/>
    </source>
</evidence>
<dbReference type="PANTHER" id="PTHR31340">
    <property type="entry name" value="MITOCHONDRIAL GENOME MAINTENANCE EXONUCLEASE 1"/>
    <property type="match status" value="1"/>
</dbReference>
<dbReference type="InterPro" id="IPR011604">
    <property type="entry name" value="PDDEXK-like_dom_sf"/>
</dbReference>
<name>A0RVD7_CENSY</name>
<protein>
    <submittedName>
        <fullName evidence="1">Uncharacterized protein</fullName>
    </submittedName>
</protein>
<dbReference type="Gene3D" id="3.90.320.10">
    <property type="match status" value="1"/>
</dbReference>
<dbReference type="Proteomes" id="UP000000758">
    <property type="component" value="Chromosome"/>
</dbReference>
<evidence type="ECO:0000313" key="1">
    <source>
        <dbReference type="EMBL" id="ABK77304.1"/>
    </source>
</evidence>
<gene>
    <name evidence="1" type="ordered locus">CENSYa_0671</name>
</gene>
<reference evidence="1 2" key="1">
    <citation type="journal article" date="2006" name="Proc. Natl. Acad. Sci. U.S.A.">
        <title>Genomic analysis of the uncultivated marine crenarchaeote Cenarchaeum symbiosum.</title>
        <authorList>
            <person name="Hallam S.J."/>
            <person name="Konstantinidis K.T."/>
            <person name="Putnam N."/>
            <person name="Schleper C."/>
            <person name="Watanabe Y."/>
            <person name="Sugahara J."/>
            <person name="Preston C."/>
            <person name="de la Torre J."/>
            <person name="Richardson P.M."/>
            <person name="DeLong E.F."/>
        </authorList>
    </citation>
    <scope>NUCLEOTIDE SEQUENCE [LARGE SCALE GENOMIC DNA]</scope>
    <source>
        <strain evidence="2">A</strain>
    </source>
</reference>
<proteinExistence type="predicted"/>
<dbReference type="EMBL" id="DP000238">
    <property type="protein sequence ID" value="ABK77304.1"/>
    <property type="molecule type" value="Genomic_DNA"/>
</dbReference>
<dbReference type="STRING" id="414004.CENSYa_0671"/>
<organism evidence="1 2">
    <name type="scientific">Cenarchaeum symbiosum (strain A)</name>
    <dbReference type="NCBI Taxonomy" id="414004"/>
    <lineage>
        <taxon>Archaea</taxon>
        <taxon>Nitrososphaerota</taxon>
        <taxon>Candidatus Cenarchaeales</taxon>
        <taxon>Candidatus Cenarchaeaceae</taxon>
        <taxon>Candidatus Cenarchaeum</taxon>
    </lineage>
</organism>
<dbReference type="HOGENOM" id="CLU_084008_0_0_2"/>
<sequence>MKITSKGGRRYYTHDGKKYPSITTVLSILNKDAIMRWRARVGEAEANRISSESLKVGRHLHRRIEEHLQSKQAGSPSDEEDGRAVRLLDGMMPDLDRIGNIRALELPMYSSGLGVAGTTDCIADFDGSPCVIDFKNSRRPKTEEYAYPYYLQAAAYSHMWEEQTGERIDDLCIIIGVWDDTPQVLQASRSDYTRDLLDVIRRFNE</sequence>
<keyword evidence="2" id="KW-1185">Reference proteome</keyword>
<accession>A0RVD7</accession>